<sequence length="56" mass="6812">MNHLNRLGFFPYVLPESHNFRDYAYPKQTLPRPRRLREPLTRMHNVIFSRIDGETL</sequence>
<name>A0ABS1X5Z4_9GAMM</name>
<protein>
    <submittedName>
        <fullName evidence="1">Uncharacterized protein</fullName>
    </submittedName>
</protein>
<accession>A0ABS1X5Z4</accession>
<evidence type="ECO:0000313" key="2">
    <source>
        <dbReference type="Proteomes" id="UP000661077"/>
    </source>
</evidence>
<dbReference type="EMBL" id="JAEVLS010000009">
    <property type="protein sequence ID" value="MBM0108625.1"/>
    <property type="molecule type" value="Genomic_DNA"/>
</dbReference>
<dbReference type="Proteomes" id="UP000661077">
    <property type="component" value="Unassembled WGS sequence"/>
</dbReference>
<evidence type="ECO:0000313" key="1">
    <source>
        <dbReference type="EMBL" id="MBM0108625.1"/>
    </source>
</evidence>
<reference evidence="1 2" key="1">
    <citation type="journal article" date="2021" name="Int. J. Syst. Evol. Microbiol.">
        <title>Steroidobacter gossypii sp. nov., isolated from soil of cotton cropping field.</title>
        <authorList>
            <person name="Huang R."/>
            <person name="Yang S."/>
            <person name="Zhen C."/>
            <person name="Liu W."/>
        </authorList>
    </citation>
    <scope>NUCLEOTIDE SEQUENCE [LARGE SCALE GENOMIC DNA]</scope>
    <source>
        <strain evidence="1 2">S1-65</strain>
    </source>
</reference>
<proteinExistence type="predicted"/>
<keyword evidence="2" id="KW-1185">Reference proteome</keyword>
<comment type="caution">
    <text evidence="1">The sequence shown here is derived from an EMBL/GenBank/DDBJ whole genome shotgun (WGS) entry which is preliminary data.</text>
</comment>
<gene>
    <name evidence="1" type="ORF">JM946_28165</name>
</gene>
<organism evidence="1 2">
    <name type="scientific">Steroidobacter gossypii</name>
    <dbReference type="NCBI Taxonomy" id="2805490"/>
    <lineage>
        <taxon>Bacteria</taxon>
        <taxon>Pseudomonadati</taxon>
        <taxon>Pseudomonadota</taxon>
        <taxon>Gammaproteobacteria</taxon>
        <taxon>Steroidobacterales</taxon>
        <taxon>Steroidobacteraceae</taxon>
        <taxon>Steroidobacter</taxon>
    </lineage>
</organism>